<gene>
    <name evidence="2" type="ORF">IFJ75_10890</name>
</gene>
<dbReference type="RefSeq" id="WP_207868091.1">
    <property type="nucleotide sequence ID" value="NZ_CP062222.1"/>
</dbReference>
<organism evidence="2 3">
    <name type="scientific">Brevundimonas goettingensis</name>
    <dbReference type="NCBI Taxonomy" id="2774190"/>
    <lineage>
        <taxon>Bacteria</taxon>
        <taxon>Pseudomonadati</taxon>
        <taxon>Pseudomonadota</taxon>
        <taxon>Alphaproteobacteria</taxon>
        <taxon>Caulobacterales</taxon>
        <taxon>Caulobacteraceae</taxon>
        <taxon>Brevundimonas</taxon>
    </lineage>
</organism>
<evidence type="ECO:0000259" key="1">
    <source>
        <dbReference type="Pfam" id="PF13021"/>
    </source>
</evidence>
<dbReference type="InterPro" id="IPR024976">
    <property type="entry name" value="DUF3885"/>
</dbReference>
<dbReference type="AlphaFoldDB" id="A0A975C1V3"/>
<proteinExistence type="predicted"/>
<dbReference type="Pfam" id="PF13021">
    <property type="entry name" value="DUF3885"/>
    <property type="match status" value="1"/>
</dbReference>
<evidence type="ECO:0000313" key="3">
    <source>
        <dbReference type="Proteomes" id="UP000663918"/>
    </source>
</evidence>
<dbReference type="KEGG" id="bgoe:IFJ75_10890"/>
<accession>A0A975C1V3</accession>
<dbReference type="Proteomes" id="UP000663918">
    <property type="component" value="Chromosome"/>
</dbReference>
<feature type="domain" description="DUF3885" evidence="1">
    <location>
        <begin position="19"/>
        <end position="196"/>
    </location>
</feature>
<evidence type="ECO:0000313" key="2">
    <source>
        <dbReference type="EMBL" id="QTC89811.1"/>
    </source>
</evidence>
<protein>
    <recommendedName>
        <fullName evidence="1">DUF3885 domain-containing protein</fullName>
    </recommendedName>
</protein>
<dbReference type="EMBL" id="CP062222">
    <property type="protein sequence ID" value="QTC89811.1"/>
    <property type="molecule type" value="Genomic_DNA"/>
</dbReference>
<keyword evidence="3" id="KW-1185">Reference proteome</keyword>
<name>A0A975C1V3_9CAUL</name>
<sequence>MEPFKQAWKHFHAARRPMGWMLRNEGVPNWIRFHSLPQSKRYADTDEERAILLARQNALATEVLNVGPCWLVQTHWTTLPGEVDWADQHDPFWATREYGLEYAFEFLEEDGADEDDPGGEPDRPWRVHAAPTDWSPGQFDHLLISIADEKAGSTLWMGTDGAIFAPYDGGIDLFLSGPEAVELLRSRHPGWLSDHPLGL</sequence>
<reference evidence="2" key="1">
    <citation type="submission" date="2020-09" db="EMBL/GenBank/DDBJ databases">
        <title>Brevundimonas sp. LVF2 isolated from a puddle in Goettingen, Germany.</title>
        <authorList>
            <person name="Friedrich I."/>
            <person name="Klassen A."/>
            <person name="Hannes N."/>
            <person name="Schneider D."/>
            <person name="Hertel R."/>
            <person name="Daniel R."/>
        </authorList>
    </citation>
    <scope>NUCLEOTIDE SEQUENCE</scope>
    <source>
        <strain evidence="2">LVF2</strain>
    </source>
</reference>